<accession>A0A8H4XKT3</accession>
<dbReference type="SUPFAM" id="SSF103473">
    <property type="entry name" value="MFS general substrate transporter"/>
    <property type="match status" value="1"/>
</dbReference>
<dbReference type="GO" id="GO:0022857">
    <property type="term" value="F:transmembrane transporter activity"/>
    <property type="evidence" value="ECO:0007669"/>
    <property type="project" value="InterPro"/>
</dbReference>
<evidence type="ECO:0000313" key="9">
    <source>
        <dbReference type="EMBL" id="KAF4978566.1"/>
    </source>
</evidence>
<evidence type="ECO:0000259" key="8">
    <source>
        <dbReference type="PROSITE" id="PS50850"/>
    </source>
</evidence>
<dbReference type="Gene3D" id="1.20.1250.20">
    <property type="entry name" value="MFS general substrate transporter like domains"/>
    <property type="match status" value="1"/>
</dbReference>
<dbReference type="GO" id="GO:0016020">
    <property type="term" value="C:membrane"/>
    <property type="evidence" value="ECO:0007669"/>
    <property type="project" value="UniProtKB-SubCell"/>
</dbReference>
<evidence type="ECO:0000256" key="2">
    <source>
        <dbReference type="ARBA" id="ARBA00022448"/>
    </source>
</evidence>
<evidence type="ECO:0000256" key="6">
    <source>
        <dbReference type="ARBA" id="ARBA00023180"/>
    </source>
</evidence>
<dbReference type="InterPro" id="IPR020846">
    <property type="entry name" value="MFS_dom"/>
</dbReference>
<keyword evidence="4 7" id="KW-1133">Transmembrane helix</keyword>
<dbReference type="PANTHER" id="PTHR43791:SF32">
    <property type="entry name" value="MAJOR FACILITATOR SUPERFAMILY (MFS) PROFILE DOMAIN-CONTAINING PROTEIN"/>
    <property type="match status" value="1"/>
</dbReference>
<keyword evidence="6" id="KW-0325">Glycoprotein</keyword>
<keyword evidence="3 7" id="KW-0812">Transmembrane</keyword>
<comment type="subcellular location">
    <subcellularLocation>
        <location evidence="1">Membrane</location>
        <topology evidence="1">Multi-pass membrane protein</topology>
    </subcellularLocation>
</comment>
<proteinExistence type="predicted"/>
<dbReference type="InterPro" id="IPR011701">
    <property type="entry name" value="MFS"/>
</dbReference>
<evidence type="ECO:0000256" key="3">
    <source>
        <dbReference type="ARBA" id="ARBA00022692"/>
    </source>
</evidence>
<feature type="transmembrane region" description="Helical" evidence="7">
    <location>
        <begin position="79"/>
        <end position="95"/>
    </location>
</feature>
<comment type="caution">
    <text evidence="9">The sequence shown here is derived from an EMBL/GenBank/DDBJ whole genome shotgun (WGS) entry which is preliminary data.</text>
</comment>
<dbReference type="EMBL" id="JABEYC010000359">
    <property type="protein sequence ID" value="KAF4978566.1"/>
    <property type="molecule type" value="Genomic_DNA"/>
</dbReference>
<organism evidence="9 10">
    <name type="scientific">Fusarium zealandicum</name>
    <dbReference type="NCBI Taxonomy" id="1053134"/>
    <lineage>
        <taxon>Eukaryota</taxon>
        <taxon>Fungi</taxon>
        <taxon>Dikarya</taxon>
        <taxon>Ascomycota</taxon>
        <taxon>Pezizomycotina</taxon>
        <taxon>Sordariomycetes</taxon>
        <taxon>Hypocreomycetidae</taxon>
        <taxon>Hypocreales</taxon>
        <taxon>Nectriaceae</taxon>
        <taxon>Fusarium</taxon>
        <taxon>Fusarium staphyleae species complex</taxon>
    </lineage>
</organism>
<dbReference type="PROSITE" id="PS50850">
    <property type="entry name" value="MFS"/>
    <property type="match status" value="1"/>
</dbReference>
<dbReference type="AlphaFoldDB" id="A0A8H4XKT3"/>
<dbReference type="InterPro" id="IPR036259">
    <property type="entry name" value="MFS_trans_sf"/>
</dbReference>
<dbReference type="OrthoDB" id="2985014at2759"/>
<evidence type="ECO:0000256" key="7">
    <source>
        <dbReference type="SAM" id="Phobius"/>
    </source>
</evidence>
<name>A0A8H4XKT3_9HYPO</name>
<keyword evidence="5 7" id="KW-0472">Membrane</keyword>
<dbReference type="Pfam" id="PF07690">
    <property type="entry name" value="MFS_1"/>
    <property type="match status" value="1"/>
</dbReference>
<dbReference type="PANTHER" id="PTHR43791">
    <property type="entry name" value="PERMEASE-RELATED"/>
    <property type="match status" value="1"/>
</dbReference>
<reference evidence="9" key="2">
    <citation type="submission" date="2020-05" db="EMBL/GenBank/DDBJ databases">
        <authorList>
            <person name="Kim H.-S."/>
            <person name="Proctor R.H."/>
            <person name="Brown D.W."/>
        </authorList>
    </citation>
    <scope>NUCLEOTIDE SEQUENCE</scope>
    <source>
        <strain evidence="9">NRRL 22465</strain>
    </source>
</reference>
<feature type="transmembrane region" description="Helical" evidence="7">
    <location>
        <begin position="48"/>
        <end position="67"/>
    </location>
</feature>
<feature type="transmembrane region" description="Helical" evidence="7">
    <location>
        <begin position="12"/>
        <end position="36"/>
    </location>
</feature>
<reference evidence="9" key="1">
    <citation type="journal article" date="2020" name="BMC Genomics">
        <title>Correction to: Identification and distribution of gene clusters required for synthesis of sphingolipid metabolism inhibitors in diverse species of the filamentous fungus Fusarium.</title>
        <authorList>
            <person name="Kim H.S."/>
            <person name="Lohmar J.M."/>
            <person name="Busman M."/>
            <person name="Brown D.W."/>
            <person name="Naumann T.A."/>
            <person name="Divon H.H."/>
            <person name="Lysoe E."/>
            <person name="Uhlig S."/>
            <person name="Proctor R.H."/>
        </authorList>
    </citation>
    <scope>NUCLEOTIDE SEQUENCE</scope>
    <source>
        <strain evidence="9">NRRL 22465</strain>
    </source>
</reference>
<evidence type="ECO:0000256" key="4">
    <source>
        <dbReference type="ARBA" id="ARBA00022989"/>
    </source>
</evidence>
<evidence type="ECO:0000313" key="10">
    <source>
        <dbReference type="Proteomes" id="UP000635477"/>
    </source>
</evidence>
<evidence type="ECO:0000256" key="5">
    <source>
        <dbReference type="ARBA" id="ARBA00023136"/>
    </source>
</evidence>
<sequence>MQVFIRNPNGFLAARIMPGFAEAGYIPGAMYTLSIWYRPRELAKRMSVFFFGMFGGNSISPILASAILKLEGKRGMRGWQWLFLCLWALTEFLLML</sequence>
<dbReference type="Proteomes" id="UP000635477">
    <property type="component" value="Unassembled WGS sequence"/>
</dbReference>
<keyword evidence="10" id="KW-1185">Reference proteome</keyword>
<keyword evidence="2" id="KW-0813">Transport</keyword>
<protein>
    <recommendedName>
        <fullName evidence="8">Major facilitator superfamily (MFS) profile domain-containing protein</fullName>
    </recommendedName>
</protein>
<evidence type="ECO:0000256" key="1">
    <source>
        <dbReference type="ARBA" id="ARBA00004141"/>
    </source>
</evidence>
<feature type="domain" description="Major facilitator superfamily (MFS) profile" evidence="8">
    <location>
        <begin position="1"/>
        <end position="96"/>
    </location>
</feature>
<gene>
    <name evidence="9" type="ORF">FZEAL_5099</name>
</gene>